<evidence type="ECO:0000256" key="5">
    <source>
        <dbReference type="ARBA" id="ARBA00022833"/>
    </source>
</evidence>
<organism evidence="14 15">
    <name type="scientific">Toxoplasma gondii GAB2-2007-GAL-DOM2</name>
    <dbReference type="NCBI Taxonomy" id="1130820"/>
    <lineage>
        <taxon>Eukaryota</taxon>
        <taxon>Sar</taxon>
        <taxon>Alveolata</taxon>
        <taxon>Apicomplexa</taxon>
        <taxon>Conoidasida</taxon>
        <taxon>Coccidia</taxon>
        <taxon>Eucoccidiorida</taxon>
        <taxon>Eimeriorina</taxon>
        <taxon>Sarcocystidae</taxon>
        <taxon>Toxoplasma</taxon>
    </lineage>
</organism>
<evidence type="ECO:0000256" key="12">
    <source>
        <dbReference type="SAM" id="MobiDB-lite"/>
    </source>
</evidence>
<evidence type="ECO:0000256" key="8">
    <source>
        <dbReference type="ARBA" id="ARBA00023163"/>
    </source>
</evidence>
<evidence type="ECO:0000313" key="14">
    <source>
        <dbReference type="EMBL" id="KFG35079.1"/>
    </source>
</evidence>
<feature type="region of interest" description="Disordered" evidence="12">
    <location>
        <begin position="436"/>
        <end position="498"/>
    </location>
</feature>
<feature type="compositionally biased region" description="Basic residues" evidence="12">
    <location>
        <begin position="747"/>
        <end position="760"/>
    </location>
</feature>
<dbReference type="Pfam" id="PF08271">
    <property type="entry name" value="Zn_Ribbon_TF"/>
    <property type="match status" value="1"/>
</dbReference>
<dbReference type="SUPFAM" id="SSF57783">
    <property type="entry name" value="Zinc beta-ribbon"/>
    <property type="match status" value="1"/>
</dbReference>
<name>A0A086JSG1_TOXGO</name>
<feature type="compositionally biased region" description="Basic and acidic residues" evidence="12">
    <location>
        <begin position="452"/>
        <end position="462"/>
    </location>
</feature>
<evidence type="ECO:0000256" key="2">
    <source>
        <dbReference type="ARBA" id="ARBA00010857"/>
    </source>
</evidence>
<keyword evidence="9" id="KW-0539">Nucleus</keyword>
<dbReference type="Pfam" id="PF00382">
    <property type="entry name" value="TFIIB"/>
    <property type="match status" value="2"/>
</dbReference>
<dbReference type="GO" id="GO:0000995">
    <property type="term" value="F:RNA polymerase III general transcription initiation factor activity"/>
    <property type="evidence" value="ECO:0007669"/>
    <property type="project" value="TreeGrafter"/>
</dbReference>
<dbReference type="EMBL" id="AHZU02001195">
    <property type="protein sequence ID" value="KFG35079.1"/>
    <property type="molecule type" value="Genomic_DNA"/>
</dbReference>
<dbReference type="InterPro" id="IPR013763">
    <property type="entry name" value="Cyclin-like_dom"/>
</dbReference>
<comment type="subcellular location">
    <subcellularLocation>
        <location evidence="1">Nucleus</location>
    </subcellularLocation>
</comment>
<sequence>MREVRRPQRFVSASTSRSPLTFPSSSPRRVTLCFSSTSVFLQLRFEPSSSRSCWSPSALVSAVFRPAFSHSFQGAGRPFRAAFSALLRVDFYCPPEVQKMLFGHADSGFPTGGRGEGEEEGGKRSQSCRSCGSTELEANESRGEIICCRCGTVLEDLTLVDGLQFAESSSGGVSMVGQFVSSCTGAGRGLRAGVGGGGDSREQTLQRGFNNIQSIAERLRLSSQQHISSAHRLYLMATQRNFTLGRRSVLVASACLYAICRRERTPHLLIDFCDVLRTNVRALGQVFMKLLRVLHLQVPHVDPSLFLERFACQMQLGDKTHTVAQTGVRLIQAMNRDWISTGRRPMGLCGAALLIAARYHNFQMNAEDIAHIVRVSGPTVNRRLQEFKQTATAQLAVADFESTDLLSLPSQAQPPCRIKAYRRKLKLMQKKEEETLALTDSPAVPALPSTVPEEKKARMRSEEESDEPAEANGAEQGENGESNRRETDEGEDVSLATVCGDSGPKRFAEFAAVGNLHLDTELLCKEAPSPEDILMLAGRMASALDGRVQSNLSQSTSASCREDFGTQTDVSLDASVAGESRDTHSTAGESGGAEEGRTLSLDASRTGQAGSEDLPPPSGTHGCRLRCSDVPASASSSASSSVSSSSASSSILSGVVSRASCEDSEESRSVRSGGGRFGDTETVGSTERGEEDDDSAEEEIRAMFLSESEQRAKALIWDELTKDVMPLVHRRLKEKKLREREMMLNQSKRKRLQSTGRRSRFGSDAGSAPAASAAESVRLALQMSSRSIVGKINDDALNSLFGPVRRVTEENGN</sequence>
<dbReference type="GO" id="GO:0003743">
    <property type="term" value="F:translation initiation factor activity"/>
    <property type="evidence" value="ECO:0007669"/>
    <property type="project" value="UniProtKB-KW"/>
</dbReference>
<dbReference type="GO" id="GO:0070897">
    <property type="term" value="P:transcription preinitiation complex assembly"/>
    <property type="evidence" value="ECO:0007669"/>
    <property type="project" value="InterPro"/>
</dbReference>
<gene>
    <name evidence="14" type="ORF">TGDOM2_207900</name>
</gene>
<feature type="region of interest" description="Disordered" evidence="12">
    <location>
        <begin position="738"/>
        <end position="775"/>
    </location>
</feature>
<keyword evidence="4 11" id="KW-0863">Zinc-finger</keyword>
<dbReference type="Proteomes" id="UP000028837">
    <property type="component" value="Unassembled WGS sequence"/>
</dbReference>
<keyword evidence="8" id="KW-0804">Transcription</keyword>
<evidence type="ECO:0000313" key="15">
    <source>
        <dbReference type="Proteomes" id="UP000028837"/>
    </source>
</evidence>
<keyword evidence="3" id="KW-0479">Metal-binding</keyword>
<dbReference type="GO" id="GO:0000126">
    <property type="term" value="C:transcription factor TFIIIB complex"/>
    <property type="evidence" value="ECO:0007669"/>
    <property type="project" value="TreeGrafter"/>
</dbReference>
<dbReference type="SMART" id="SM00385">
    <property type="entry name" value="CYCLIN"/>
    <property type="match status" value="2"/>
</dbReference>
<dbReference type="CDD" id="cd20553">
    <property type="entry name" value="CYCLIN_TFIIIB90_rpt1"/>
    <property type="match status" value="1"/>
</dbReference>
<proteinExistence type="inferred from homology"/>
<evidence type="ECO:0000256" key="10">
    <source>
        <dbReference type="ARBA" id="ARBA00031009"/>
    </source>
</evidence>
<dbReference type="InterPro" id="IPR000812">
    <property type="entry name" value="TFIIB"/>
</dbReference>
<dbReference type="InterPro" id="IPR013137">
    <property type="entry name" value="Znf_TFIIB"/>
</dbReference>
<evidence type="ECO:0000256" key="11">
    <source>
        <dbReference type="PROSITE-ProRule" id="PRU00469"/>
    </source>
</evidence>
<dbReference type="PRINTS" id="PR00685">
    <property type="entry name" value="TIFACTORIIB"/>
</dbReference>
<protein>
    <recommendedName>
        <fullName evidence="10">B-related factor 1</fullName>
    </recommendedName>
</protein>
<dbReference type="InterPro" id="IPR013150">
    <property type="entry name" value="TFIIB_cyclin"/>
</dbReference>
<evidence type="ECO:0000256" key="6">
    <source>
        <dbReference type="ARBA" id="ARBA00023015"/>
    </source>
</evidence>
<dbReference type="SUPFAM" id="SSF47954">
    <property type="entry name" value="Cyclin-like"/>
    <property type="match status" value="2"/>
</dbReference>
<dbReference type="PANTHER" id="PTHR11618:SF4">
    <property type="entry name" value="TRANSCRIPTION FACTOR IIIB 90 KDA SUBUNIT"/>
    <property type="match status" value="1"/>
</dbReference>
<feature type="region of interest" description="Disordered" evidence="12">
    <location>
        <begin position="559"/>
        <end position="701"/>
    </location>
</feature>
<feature type="domain" description="TFIIB-type" evidence="13">
    <location>
        <begin position="124"/>
        <end position="155"/>
    </location>
</feature>
<comment type="caution">
    <text evidence="14">The sequence shown here is derived from an EMBL/GenBank/DDBJ whole genome shotgun (WGS) entry which is preliminary data.</text>
</comment>
<dbReference type="OrthoDB" id="511529at2759"/>
<dbReference type="AlphaFoldDB" id="A0A086JSG1"/>
<comment type="similarity">
    <text evidence="2">Belongs to the TFIIB family.</text>
</comment>
<evidence type="ECO:0000256" key="7">
    <source>
        <dbReference type="ARBA" id="ARBA00023159"/>
    </source>
</evidence>
<dbReference type="GO" id="GO:0001006">
    <property type="term" value="F:RNA polymerase III type 3 promoter sequence-specific DNA binding"/>
    <property type="evidence" value="ECO:0007669"/>
    <property type="project" value="TreeGrafter"/>
</dbReference>
<feature type="compositionally biased region" description="Polar residues" evidence="12">
    <location>
        <begin position="559"/>
        <end position="570"/>
    </location>
</feature>
<feature type="compositionally biased region" description="Low complexity" evidence="12">
    <location>
        <begin position="763"/>
        <end position="775"/>
    </location>
</feature>
<dbReference type="FunFam" id="1.10.472.10:FF:000007">
    <property type="entry name" value="Transcription factor IIIB 90 kDa subunit"/>
    <property type="match status" value="1"/>
</dbReference>
<evidence type="ECO:0000256" key="1">
    <source>
        <dbReference type="ARBA" id="ARBA00004123"/>
    </source>
</evidence>
<dbReference type="InterPro" id="IPR036915">
    <property type="entry name" value="Cyclin-like_sf"/>
</dbReference>
<keyword evidence="5" id="KW-0862">Zinc</keyword>
<keyword evidence="14" id="KW-0396">Initiation factor</keyword>
<dbReference type="GO" id="GO:0008270">
    <property type="term" value="F:zinc ion binding"/>
    <property type="evidence" value="ECO:0007669"/>
    <property type="project" value="UniProtKB-KW"/>
</dbReference>
<dbReference type="GO" id="GO:0005634">
    <property type="term" value="C:nucleus"/>
    <property type="evidence" value="ECO:0007669"/>
    <property type="project" value="UniProtKB-SubCell"/>
</dbReference>
<evidence type="ECO:0000256" key="3">
    <source>
        <dbReference type="ARBA" id="ARBA00022723"/>
    </source>
</evidence>
<dbReference type="Pfam" id="PF07741">
    <property type="entry name" value="BRF1"/>
    <property type="match status" value="1"/>
</dbReference>
<keyword evidence="14" id="KW-0648">Protein biosynthesis</keyword>
<feature type="compositionally biased region" description="Low complexity" evidence="12">
    <location>
        <begin position="628"/>
        <end position="659"/>
    </location>
</feature>
<dbReference type="GO" id="GO:0017025">
    <property type="term" value="F:TBP-class protein binding"/>
    <property type="evidence" value="ECO:0007669"/>
    <property type="project" value="InterPro"/>
</dbReference>
<dbReference type="FunFam" id="1.10.472.10:FF:000002">
    <property type="entry name" value="Transcription factor IIIB 90 kDa subunit"/>
    <property type="match status" value="1"/>
</dbReference>
<evidence type="ECO:0000256" key="9">
    <source>
        <dbReference type="ARBA" id="ARBA00023242"/>
    </source>
</evidence>
<dbReference type="Gene3D" id="2.20.25.10">
    <property type="match status" value="1"/>
</dbReference>
<dbReference type="InterPro" id="IPR011665">
    <property type="entry name" value="BRF1_TBP-bd_dom"/>
</dbReference>
<accession>A0A086JSG1</accession>
<evidence type="ECO:0000259" key="13">
    <source>
        <dbReference type="PROSITE" id="PS51134"/>
    </source>
</evidence>
<dbReference type="PROSITE" id="PS51134">
    <property type="entry name" value="ZF_TFIIB"/>
    <property type="match status" value="1"/>
</dbReference>
<reference evidence="14 15" key="1">
    <citation type="submission" date="2014-02" db="EMBL/GenBank/DDBJ databases">
        <authorList>
            <person name="Sibley D."/>
            <person name="Venepally P."/>
            <person name="Karamycheva S."/>
            <person name="Hadjithomas M."/>
            <person name="Khan A."/>
            <person name="Brunk B."/>
            <person name="Roos D."/>
            <person name="Caler E."/>
            <person name="Lorenzi H."/>
        </authorList>
    </citation>
    <scope>NUCLEOTIDE SEQUENCE [LARGE SCALE GENOMIC DNA]</scope>
    <source>
        <strain evidence="14 15">GAB2-2007-GAL-DOM2</strain>
    </source>
</reference>
<dbReference type="Gene3D" id="1.10.472.10">
    <property type="entry name" value="Cyclin-like"/>
    <property type="match status" value="2"/>
</dbReference>
<feature type="compositionally biased region" description="Low complexity" evidence="12">
    <location>
        <begin position="470"/>
        <end position="480"/>
    </location>
</feature>
<keyword evidence="7" id="KW-0010">Activator</keyword>
<dbReference type="CDD" id="cd20554">
    <property type="entry name" value="CYCLIN_TFIIIB90_rpt2"/>
    <property type="match status" value="1"/>
</dbReference>
<dbReference type="PANTHER" id="PTHR11618">
    <property type="entry name" value="TRANSCRIPTION INITIATION FACTOR IIB-RELATED"/>
    <property type="match status" value="1"/>
</dbReference>
<dbReference type="GO" id="GO:0097550">
    <property type="term" value="C:transcription preinitiation complex"/>
    <property type="evidence" value="ECO:0007669"/>
    <property type="project" value="TreeGrafter"/>
</dbReference>
<keyword evidence="6" id="KW-0805">Transcription regulation</keyword>
<evidence type="ECO:0000256" key="4">
    <source>
        <dbReference type="ARBA" id="ARBA00022771"/>
    </source>
</evidence>
<feature type="region of interest" description="Disordered" evidence="12">
    <location>
        <begin position="108"/>
        <end position="127"/>
    </location>
</feature>
<dbReference type="VEuPathDB" id="ToxoDB:TGDOM2_207900"/>